<dbReference type="InterPro" id="IPR014016">
    <property type="entry name" value="UvrD-like_ATP-bd"/>
</dbReference>
<evidence type="ECO:0000256" key="2">
    <source>
        <dbReference type="ARBA" id="ARBA00022741"/>
    </source>
</evidence>
<dbReference type="InterPro" id="IPR013986">
    <property type="entry name" value="DExx_box_DNA_helicase_dom_sf"/>
</dbReference>
<dbReference type="InterPro" id="IPR000212">
    <property type="entry name" value="DNA_helicase_UvrD/REP"/>
</dbReference>
<dbReference type="SUPFAM" id="SSF52540">
    <property type="entry name" value="P-loop containing nucleoside triphosphate hydrolases"/>
    <property type="match status" value="1"/>
</dbReference>
<dbReference type="Gene3D" id="1.10.10.160">
    <property type="match status" value="1"/>
</dbReference>
<dbReference type="GO" id="GO:0000725">
    <property type="term" value="P:recombinational repair"/>
    <property type="evidence" value="ECO:0007669"/>
    <property type="project" value="TreeGrafter"/>
</dbReference>
<dbReference type="Pfam" id="PF13361">
    <property type="entry name" value="UvrD_C"/>
    <property type="match status" value="1"/>
</dbReference>
<keyword evidence="7" id="KW-0413">Isomerase</keyword>
<keyword evidence="4 11" id="KW-0347">Helicase</keyword>
<dbReference type="CDD" id="cd17932">
    <property type="entry name" value="DEXQc_UvrD"/>
    <property type="match status" value="1"/>
</dbReference>
<dbReference type="eggNOG" id="COG0210">
    <property type="taxonomic scope" value="Bacteria"/>
</dbReference>
<dbReference type="STRING" id="1146883.BLASA_0021"/>
<dbReference type="Proteomes" id="UP000007517">
    <property type="component" value="Chromosome"/>
</dbReference>
<organism evidence="13 14">
    <name type="scientific">Blastococcus saxobsidens (strain DD2)</name>
    <dbReference type="NCBI Taxonomy" id="1146883"/>
    <lineage>
        <taxon>Bacteria</taxon>
        <taxon>Bacillati</taxon>
        <taxon>Actinomycetota</taxon>
        <taxon>Actinomycetes</taxon>
        <taxon>Geodermatophilales</taxon>
        <taxon>Geodermatophilaceae</taxon>
        <taxon>Blastococcus</taxon>
    </lineage>
</organism>
<dbReference type="Pfam" id="PF00580">
    <property type="entry name" value="UvrD-helicase"/>
    <property type="match status" value="1"/>
</dbReference>
<protein>
    <recommendedName>
        <fullName evidence="9">DNA 3'-5' helicase</fullName>
        <ecNumber evidence="9">5.6.2.4</ecNumber>
    </recommendedName>
</protein>
<comment type="similarity">
    <text evidence="1">Belongs to the helicase family. UvrD subfamily.</text>
</comment>
<evidence type="ECO:0000256" key="10">
    <source>
        <dbReference type="ARBA" id="ARBA00048988"/>
    </source>
</evidence>
<dbReference type="GO" id="GO:0005524">
    <property type="term" value="F:ATP binding"/>
    <property type="evidence" value="ECO:0007669"/>
    <property type="project" value="UniProtKB-UniRule"/>
</dbReference>
<evidence type="ECO:0000256" key="9">
    <source>
        <dbReference type="ARBA" id="ARBA00034808"/>
    </source>
</evidence>
<evidence type="ECO:0000256" key="5">
    <source>
        <dbReference type="ARBA" id="ARBA00022840"/>
    </source>
</evidence>
<reference evidence="13 14" key="1">
    <citation type="journal article" date="2012" name="J. Bacteriol.">
        <title>Genome Sequence of Blastococcus saxobsidens DD2, a Stone-Inhabiting Bacterium.</title>
        <authorList>
            <person name="Chouaia B."/>
            <person name="Crotti E."/>
            <person name="Brusetti L."/>
            <person name="Daffonchio D."/>
            <person name="Essoussi I."/>
            <person name="Nouioui I."/>
            <person name="Sbissi I."/>
            <person name="Ghodhbane-Gtari F."/>
            <person name="Gtari M."/>
            <person name="Vacherie B."/>
            <person name="Barbe V."/>
            <person name="Medigue C."/>
            <person name="Gury J."/>
            <person name="Pujic P."/>
            <person name="Normand P."/>
        </authorList>
    </citation>
    <scope>NUCLEOTIDE SEQUENCE [LARGE SCALE GENOMIC DNA]</scope>
    <source>
        <strain evidence="13 14">DD2</strain>
    </source>
</reference>
<feature type="domain" description="UvrD-like helicase ATP-binding" evidence="12">
    <location>
        <begin position="10"/>
        <end position="286"/>
    </location>
</feature>
<proteinExistence type="inferred from homology"/>
<evidence type="ECO:0000256" key="11">
    <source>
        <dbReference type="PROSITE-ProRule" id="PRU00560"/>
    </source>
</evidence>
<dbReference type="GO" id="GO:0043138">
    <property type="term" value="F:3'-5' DNA helicase activity"/>
    <property type="evidence" value="ECO:0007669"/>
    <property type="project" value="UniProtKB-EC"/>
</dbReference>
<evidence type="ECO:0000313" key="14">
    <source>
        <dbReference type="Proteomes" id="UP000007517"/>
    </source>
</evidence>
<evidence type="ECO:0000256" key="6">
    <source>
        <dbReference type="ARBA" id="ARBA00023125"/>
    </source>
</evidence>
<evidence type="ECO:0000256" key="8">
    <source>
        <dbReference type="ARBA" id="ARBA00034617"/>
    </source>
</evidence>
<keyword evidence="14" id="KW-1185">Reference proteome</keyword>
<keyword evidence="3 11" id="KW-0378">Hydrolase</keyword>
<evidence type="ECO:0000256" key="3">
    <source>
        <dbReference type="ARBA" id="ARBA00022801"/>
    </source>
</evidence>
<sequence length="585" mass="64402">MTSLRQAISELQTNPEQWEAFQHDGHCVVLAPPGSGKTKLLTTKAVWLANNAIAPGRGLACITLTNPAAAELRTRVRRLGQPVGRTVNIGTVHSFAWSNVIRPFANAAGFPEWSRYTLAPRQEANAAMREAIRRVFEPNEDTRYVNSTIMRNRKLCLTEQEWKTAGPNIREAALEYDRLLREKDYVDFDTVVAMAVHLVEEYPFVRTVLHARFPYLMVDEYQDLAPGLHRIVTSLSLDEGNSTLFAVGDPDQAIYGWTGTRPELLVELADLEAVHRVDLRINYRCGAVIAEAGRRILGAHGAEAVTMRGGGSVSARCEPAGLTAQAAYIAGRIFELQSEGVSLHEIAVLAPTNGDCDELVAVLRSRDIPVSWRADAYSPSPLTMTLEAFAAWVSHGREDSGYRLGDLLDQWQQLGDWSALRAGADRVVAALLAAAADTRAGEFVETIVTVLDSAGARAELRSDDANELERMRDALSPAGGMADYTVRDLGGLRLRGGRVEVLTMSSSKGLEFDHVFIAALEEGKLPFFASVRGSAEWTEDRRKFYVSFTRARDSVEVLYSGWYDTPRGRRHNGPSVFLRESGLVG</sequence>
<dbReference type="InterPro" id="IPR014017">
    <property type="entry name" value="DNA_helicase_UvrD-like_C"/>
</dbReference>
<evidence type="ECO:0000259" key="12">
    <source>
        <dbReference type="PROSITE" id="PS51198"/>
    </source>
</evidence>
<dbReference type="GO" id="GO:0003677">
    <property type="term" value="F:DNA binding"/>
    <property type="evidence" value="ECO:0007669"/>
    <property type="project" value="UniProtKB-KW"/>
</dbReference>
<dbReference type="Gene3D" id="1.10.486.10">
    <property type="entry name" value="PCRA, domain 4"/>
    <property type="match status" value="1"/>
</dbReference>
<dbReference type="AlphaFoldDB" id="H6RJB4"/>
<dbReference type="EC" id="5.6.2.4" evidence="9"/>
<accession>H6RJB4</accession>
<name>H6RJB4_BLASD</name>
<keyword evidence="2 11" id="KW-0547">Nucleotide-binding</keyword>
<comment type="catalytic activity">
    <reaction evidence="8">
        <text>Couples ATP hydrolysis with the unwinding of duplex DNA by translocating in the 3'-5' direction.</text>
        <dbReference type="EC" id="5.6.2.4"/>
    </reaction>
</comment>
<evidence type="ECO:0000256" key="4">
    <source>
        <dbReference type="ARBA" id="ARBA00022806"/>
    </source>
</evidence>
<dbReference type="RefSeq" id="WP_014373944.1">
    <property type="nucleotide sequence ID" value="NC_016943.1"/>
</dbReference>
<dbReference type="PANTHER" id="PTHR11070">
    <property type="entry name" value="UVRD / RECB / PCRA DNA HELICASE FAMILY MEMBER"/>
    <property type="match status" value="1"/>
</dbReference>
<dbReference type="GO" id="GO:0016887">
    <property type="term" value="F:ATP hydrolysis activity"/>
    <property type="evidence" value="ECO:0007669"/>
    <property type="project" value="RHEA"/>
</dbReference>
<dbReference type="PANTHER" id="PTHR11070:SF2">
    <property type="entry name" value="ATP-DEPENDENT DNA HELICASE SRS2"/>
    <property type="match status" value="1"/>
</dbReference>
<dbReference type="OrthoDB" id="9810135at2"/>
<evidence type="ECO:0000256" key="1">
    <source>
        <dbReference type="ARBA" id="ARBA00009922"/>
    </source>
</evidence>
<evidence type="ECO:0000313" key="13">
    <source>
        <dbReference type="EMBL" id="CCG01027.1"/>
    </source>
</evidence>
<evidence type="ECO:0000256" key="7">
    <source>
        <dbReference type="ARBA" id="ARBA00023235"/>
    </source>
</evidence>
<comment type="catalytic activity">
    <reaction evidence="10">
        <text>ATP + H2O = ADP + phosphate + H(+)</text>
        <dbReference type="Rhea" id="RHEA:13065"/>
        <dbReference type="ChEBI" id="CHEBI:15377"/>
        <dbReference type="ChEBI" id="CHEBI:15378"/>
        <dbReference type="ChEBI" id="CHEBI:30616"/>
        <dbReference type="ChEBI" id="CHEBI:43474"/>
        <dbReference type="ChEBI" id="CHEBI:456216"/>
        <dbReference type="EC" id="5.6.2.4"/>
    </reaction>
</comment>
<dbReference type="KEGG" id="bsd:BLASA_0021"/>
<keyword evidence="5 11" id="KW-0067">ATP-binding</keyword>
<dbReference type="EMBL" id="FO117623">
    <property type="protein sequence ID" value="CCG01027.1"/>
    <property type="molecule type" value="Genomic_DNA"/>
</dbReference>
<dbReference type="InterPro" id="IPR027417">
    <property type="entry name" value="P-loop_NTPase"/>
</dbReference>
<gene>
    <name evidence="13" type="ordered locus">BLASA_0021</name>
</gene>
<feature type="binding site" evidence="11">
    <location>
        <begin position="31"/>
        <end position="38"/>
    </location>
    <ligand>
        <name>ATP</name>
        <dbReference type="ChEBI" id="CHEBI:30616"/>
    </ligand>
</feature>
<dbReference type="Gene3D" id="3.40.50.300">
    <property type="entry name" value="P-loop containing nucleotide triphosphate hydrolases"/>
    <property type="match status" value="3"/>
</dbReference>
<dbReference type="HOGENOM" id="CLU_004585_5_10_11"/>
<keyword evidence="6" id="KW-0238">DNA-binding</keyword>
<dbReference type="PROSITE" id="PS51198">
    <property type="entry name" value="UVRD_HELICASE_ATP_BIND"/>
    <property type="match status" value="1"/>
</dbReference>
<reference evidence="14" key="2">
    <citation type="submission" date="2012-02" db="EMBL/GenBank/DDBJ databases">
        <title>Complete genome sequence of Blastococcus saxobsidens strain DD2.</title>
        <authorList>
            <person name="Genoscope."/>
        </authorList>
    </citation>
    <scope>NUCLEOTIDE SEQUENCE [LARGE SCALE GENOMIC DNA]</scope>
    <source>
        <strain evidence="14">DD2</strain>
    </source>
</reference>